<evidence type="ECO:0000313" key="3">
    <source>
        <dbReference type="Proteomes" id="UP000018072"/>
    </source>
</evidence>
<reference evidence="2" key="1">
    <citation type="submission" date="2012-11" db="EMBL/GenBank/DDBJ databases">
        <title>Dependencies among metagenomic species, viruses, plasmids and units of genetic variation.</title>
        <authorList>
            <person name="Nielsen H.B."/>
            <person name="Almeida M."/>
            <person name="Juncker A.S."/>
            <person name="Rasmussen S."/>
            <person name="Li J."/>
            <person name="Sunagawa S."/>
            <person name="Plichta D."/>
            <person name="Gautier L."/>
            <person name="Le Chatelier E."/>
            <person name="Peletier E."/>
            <person name="Bonde I."/>
            <person name="Nielsen T."/>
            <person name="Manichanh C."/>
            <person name="Arumugam M."/>
            <person name="Batto J."/>
            <person name="Santos M.B.Q.D."/>
            <person name="Blom N."/>
            <person name="Borruel N."/>
            <person name="Burgdorf K.S."/>
            <person name="Boumezbeur F."/>
            <person name="Casellas F."/>
            <person name="Dore J."/>
            <person name="Guarner F."/>
            <person name="Hansen T."/>
            <person name="Hildebrand F."/>
            <person name="Kaas R.S."/>
            <person name="Kennedy S."/>
            <person name="Kristiansen K."/>
            <person name="Kultima J.R."/>
            <person name="Leonard P."/>
            <person name="Levenez F."/>
            <person name="Lund O."/>
            <person name="Moumen B."/>
            <person name="Le Paslier D."/>
            <person name="Pons N."/>
            <person name="Pedersen O."/>
            <person name="Prifti E."/>
            <person name="Qin J."/>
            <person name="Raes J."/>
            <person name="Tap J."/>
            <person name="Tims S."/>
            <person name="Ussery D.W."/>
            <person name="Yamada T."/>
            <person name="MetaHit consortium"/>
            <person name="Renault P."/>
            <person name="Sicheritz-Ponten T."/>
            <person name="Bork P."/>
            <person name="Wang J."/>
            <person name="Brunak S."/>
            <person name="Ehrlich S.D."/>
        </authorList>
    </citation>
    <scope>NUCLEOTIDE SEQUENCE [LARGE SCALE GENOMIC DNA]</scope>
</reference>
<organism evidence="2 3">
    <name type="scientific">Leyella stercorea CAG:629</name>
    <dbReference type="NCBI Taxonomy" id="1263103"/>
    <lineage>
        <taxon>Bacteria</taxon>
        <taxon>Pseudomonadati</taxon>
        <taxon>Bacteroidota</taxon>
        <taxon>Bacteroidia</taxon>
        <taxon>Bacteroidales</taxon>
        <taxon>Prevotellaceae</taxon>
        <taxon>Leyella</taxon>
    </lineage>
</organism>
<dbReference type="RefSeq" id="WP_022430242.1">
    <property type="nucleotide sequence ID" value="NZ_FR899242.1"/>
</dbReference>
<name>R7GWB0_9BACT</name>
<comment type="caution">
    <text evidence="2">The sequence shown here is derived from an EMBL/GenBank/DDBJ whole genome shotgun (WGS) entry which is preliminary data.</text>
</comment>
<dbReference type="STRING" id="1263103.BN741_01020"/>
<gene>
    <name evidence="2" type="ORF">BN741_01020</name>
</gene>
<sequence>MKKIFTLCVALFAAVSMFAQETKGMFEFATADGTVVPSGSVITKSDVEDYTDPEDGEDNMQIPTGLWIKPVKTELNGEKLCVKLRVDVEKIDHGSINFCLLGNCRSVMREGTYESNGGFVEQLNDLETEWKIGNDEETGKAKYGEATAKLTLVACRKVQGKDQFDIEQFKYEDVGESSTVTVKFVYNEKSTGINGISNANATVVARYAADGTRLSAPQKGLNIVKLSNGKTVKYIK</sequence>
<accession>R7GWB0</accession>
<proteinExistence type="predicted"/>
<dbReference type="Proteomes" id="UP000018072">
    <property type="component" value="Unassembled WGS sequence"/>
</dbReference>
<feature type="chain" id="PRO_5004434692" description="Lipocalin-like domain-containing protein" evidence="1">
    <location>
        <begin position="20"/>
        <end position="236"/>
    </location>
</feature>
<protein>
    <recommendedName>
        <fullName evidence="4">Lipocalin-like domain-containing protein</fullName>
    </recommendedName>
</protein>
<evidence type="ECO:0000256" key="1">
    <source>
        <dbReference type="SAM" id="SignalP"/>
    </source>
</evidence>
<dbReference type="EMBL" id="CBIT010000089">
    <property type="protein sequence ID" value="CDE31395.1"/>
    <property type="molecule type" value="Genomic_DNA"/>
</dbReference>
<evidence type="ECO:0000313" key="2">
    <source>
        <dbReference type="EMBL" id="CDE31395.1"/>
    </source>
</evidence>
<feature type="signal peptide" evidence="1">
    <location>
        <begin position="1"/>
        <end position="19"/>
    </location>
</feature>
<dbReference type="AlphaFoldDB" id="R7GWB0"/>
<evidence type="ECO:0008006" key="4">
    <source>
        <dbReference type="Google" id="ProtNLM"/>
    </source>
</evidence>
<keyword evidence="1" id="KW-0732">Signal</keyword>